<dbReference type="Gene3D" id="3.40.50.300">
    <property type="entry name" value="P-loop containing nucleotide triphosphate hydrolases"/>
    <property type="match status" value="1"/>
</dbReference>
<name>A0A9D1D4W6_9FIRM</name>
<dbReference type="GO" id="GO:0016301">
    <property type="term" value="F:kinase activity"/>
    <property type="evidence" value="ECO:0007669"/>
    <property type="project" value="UniProtKB-KW"/>
</dbReference>
<reference evidence="1" key="1">
    <citation type="submission" date="2020-10" db="EMBL/GenBank/DDBJ databases">
        <authorList>
            <person name="Gilroy R."/>
        </authorList>
    </citation>
    <scope>NUCLEOTIDE SEQUENCE</scope>
    <source>
        <strain evidence="1">CHK180-2868</strain>
    </source>
</reference>
<reference evidence="1" key="2">
    <citation type="journal article" date="2021" name="PeerJ">
        <title>Extensive microbial diversity within the chicken gut microbiome revealed by metagenomics and culture.</title>
        <authorList>
            <person name="Gilroy R."/>
            <person name="Ravi A."/>
            <person name="Getino M."/>
            <person name="Pursley I."/>
            <person name="Horton D.L."/>
            <person name="Alikhan N.F."/>
            <person name="Baker D."/>
            <person name="Gharbi K."/>
            <person name="Hall N."/>
            <person name="Watson M."/>
            <person name="Adriaenssens E.M."/>
            <person name="Foster-Nyarko E."/>
            <person name="Jarju S."/>
            <person name="Secka A."/>
            <person name="Antonio M."/>
            <person name="Oren A."/>
            <person name="Chaudhuri R.R."/>
            <person name="La Ragione R."/>
            <person name="Hildebrand F."/>
            <person name="Pallen M.J."/>
        </authorList>
    </citation>
    <scope>NUCLEOTIDE SEQUENCE</scope>
    <source>
        <strain evidence="1">CHK180-2868</strain>
    </source>
</reference>
<dbReference type="AlphaFoldDB" id="A0A9D1D4W6"/>
<sequence length="142" mass="16319">MLRAERCAAFPAGFLASAFSSRNFGPTNEDYLWEVQRKVILRLAGKGPCVIVGRCADYILKDQADCLTAFIHADLDFRADRIVRVYGEREESPEQRIREKDMRRAACRRLHTRTNSKTLTIRKGFDQSAVLSPFSPFRYRSV</sequence>
<dbReference type="EMBL" id="DVGC01000024">
    <property type="protein sequence ID" value="HIR05132.1"/>
    <property type="molecule type" value="Genomic_DNA"/>
</dbReference>
<accession>A0A9D1D4W6</accession>
<protein>
    <submittedName>
        <fullName evidence="1">Cytidylate kinase-like family protein</fullName>
    </submittedName>
</protein>
<proteinExistence type="predicted"/>
<keyword evidence="1" id="KW-0808">Transferase</keyword>
<dbReference type="Pfam" id="PF13189">
    <property type="entry name" value="Cytidylate_kin2"/>
    <property type="match status" value="1"/>
</dbReference>
<gene>
    <name evidence="1" type="ORF">IAB28_04110</name>
</gene>
<organism evidence="1 2">
    <name type="scientific">Candidatus Copromonas faecavium</name>
    <name type="common">nom. illeg.</name>
    <dbReference type="NCBI Taxonomy" id="2840740"/>
    <lineage>
        <taxon>Bacteria</taxon>
        <taxon>Bacillati</taxon>
        <taxon>Bacillota</taxon>
        <taxon>Clostridia</taxon>
        <taxon>Lachnospirales</taxon>
        <taxon>Lachnospiraceae</taxon>
        <taxon>Candidatus Copromonas (nom. illeg.)</taxon>
    </lineage>
</organism>
<evidence type="ECO:0000313" key="1">
    <source>
        <dbReference type="EMBL" id="HIR05132.1"/>
    </source>
</evidence>
<evidence type="ECO:0000313" key="2">
    <source>
        <dbReference type="Proteomes" id="UP000824250"/>
    </source>
</evidence>
<keyword evidence="1" id="KW-0418">Kinase</keyword>
<dbReference type="InterPro" id="IPR027417">
    <property type="entry name" value="P-loop_NTPase"/>
</dbReference>
<comment type="caution">
    <text evidence="1">The sequence shown here is derived from an EMBL/GenBank/DDBJ whole genome shotgun (WGS) entry which is preliminary data.</text>
</comment>
<dbReference type="Proteomes" id="UP000824250">
    <property type="component" value="Unassembled WGS sequence"/>
</dbReference>